<dbReference type="GO" id="GO:0034354">
    <property type="term" value="P:'de novo' NAD+ biosynthetic process from L-tryptophan"/>
    <property type="evidence" value="ECO:0007669"/>
    <property type="project" value="TreeGrafter"/>
</dbReference>
<evidence type="ECO:0000313" key="6">
    <source>
        <dbReference type="EMBL" id="AFO85425.1"/>
    </source>
</evidence>
<reference evidence="6" key="1">
    <citation type="submission" date="2011-08" db="EMBL/GenBank/DDBJ databases">
        <title>Claviceps paspali IDT gene cluster.</title>
        <authorList>
            <person name="Young C.A."/>
            <person name="Schardl C.L."/>
        </authorList>
    </citation>
    <scope>NUCLEOTIDE SEQUENCE</scope>
    <source>
        <strain evidence="6">7990</strain>
    </source>
</reference>
<proteinExistence type="inferred from homology"/>
<gene>
    <name evidence="6" type="primary">idoI</name>
</gene>
<evidence type="ECO:0000256" key="2">
    <source>
        <dbReference type="ARBA" id="ARBA00022723"/>
    </source>
</evidence>
<dbReference type="GO" id="GO:0046872">
    <property type="term" value="F:metal ion binding"/>
    <property type="evidence" value="ECO:0007669"/>
    <property type="project" value="UniProtKB-KW"/>
</dbReference>
<keyword evidence="6" id="KW-0560">Oxidoreductase</keyword>
<feature type="region of interest" description="Disordered" evidence="5">
    <location>
        <begin position="1"/>
        <end position="21"/>
    </location>
</feature>
<evidence type="ECO:0000256" key="5">
    <source>
        <dbReference type="SAM" id="MobiDB-lite"/>
    </source>
</evidence>
<feature type="binding site" description="proximal binding residue" evidence="4">
    <location>
        <position position="366"/>
    </location>
    <ligand>
        <name>heme b</name>
        <dbReference type="ChEBI" id="CHEBI:60344"/>
    </ligand>
    <ligandPart>
        <name>Fe</name>
        <dbReference type="ChEBI" id="CHEBI:18248"/>
    </ligandPart>
</feature>
<keyword evidence="2 4" id="KW-0479">Metal-binding</keyword>
<name>J7FIX9_CLAPA</name>
<feature type="compositionally biased region" description="Polar residues" evidence="5">
    <location>
        <begin position="1"/>
        <end position="17"/>
    </location>
</feature>
<keyword evidence="4" id="KW-0349">Heme</keyword>
<evidence type="ECO:0000256" key="1">
    <source>
        <dbReference type="ARBA" id="ARBA00007119"/>
    </source>
</evidence>
<keyword evidence="3 4" id="KW-0408">Iron</keyword>
<dbReference type="Gene3D" id="1.20.58.480">
    <property type="match status" value="1"/>
</dbReference>
<dbReference type="EMBL" id="JN613322">
    <property type="protein sequence ID" value="AFO85425.1"/>
    <property type="molecule type" value="Genomic_DNA"/>
</dbReference>
<evidence type="ECO:0000256" key="4">
    <source>
        <dbReference type="PIRSR" id="PIRSR600898-1"/>
    </source>
</evidence>
<dbReference type="GO" id="GO:0019441">
    <property type="term" value="P:L-tryptophan catabolic process to kynurenine"/>
    <property type="evidence" value="ECO:0007669"/>
    <property type="project" value="InterPro"/>
</dbReference>
<dbReference type="PANTHER" id="PTHR28657:SF10">
    <property type="entry name" value="INDOLEAMINE 2,3-DIOXYGENASE"/>
    <property type="match status" value="1"/>
</dbReference>
<evidence type="ECO:0000256" key="3">
    <source>
        <dbReference type="ARBA" id="ARBA00023004"/>
    </source>
</evidence>
<organism evidence="6">
    <name type="scientific">Claviceps paspali</name>
    <name type="common">Rye ergot fungus</name>
    <dbReference type="NCBI Taxonomy" id="40601"/>
    <lineage>
        <taxon>Eukaryota</taxon>
        <taxon>Fungi</taxon>
        <taxon>Dikarya</taxon>
        <taxon>Ascomycota</taxon>
        <taxon>Pezizomycotina</taxon>
        <taxon>Sordariomycetes</taxon>
        <taxon>Hypocreomycetidae</taxon>
        <taxon>Hypocreales</taxon>
        <taxon>Clavicipitaceae</taxon>
        <taxon>Claviceps</taxon>
    </lineage>
</organism>
<dbReference type="InterPro" id="IPR000898">
    <property type="entry name" value="Indolamine_dOase"/>
</dbReference>
<keyword evidence="6" id="KW-0223">Dioxygenase</keyword>
<dbReference type="InterPro" id="IPR037217">
    <property type="entry name" value="Trp/Indoleamine_2_3_dOase-like"/>
</dbReference>
<dbReference type="AlphaFoldDB" id="J7FIX9"/>
<dbReference type="PANTHER" id="PTHR28657">
    <property type="entry name" value="INDOLEAMINE 2,3-DIOXYGENASE"/>
    <property type="match status" value="1"/>
</dbReference>
<protein>
    <submittedName>
        <fullName evidence="6">Indoleamine-dioxygenase</fullName>
    </submittedName>
</protein>
<accession>J7FIX9</accession>
<comment type="similarity">
    <text evidence="1">Belongs to the indoleamine 2,3-dioxygenase family.</text>
</comment>
<sequence>MSQTQTPSWPSGNTETGFLSRDGALHSPPEAYYQPWEVIALGLPELIPKRGVRNAVRKLEELSTDGLSTEAHRRWAYVRLSFIAQAYIWCGGTIRGGGGQGDEDDDNVQSHLPPQLAVPLLQISSRLHLPPIMTYAATCLWNFQCVGADEADLDEPENIRSVVTFTGGESESWFFGISIAMEARGARVIPVLTDALRADDEDEDEDEDETRRNLRRGRLAAALDHLGRCVDDLTRLLGRMYERCDPSAFYHDIRPFLAGGKGVSQLPRGVFYDTGDGHGLWRQLRGGSNGQSTLFQLFDRFLGIRHPAGFHDEMKAYMPLDHRRLLDRVERTSDVRELVAALPPDHDLRASYTSVVDALSRLRAKHLELVARYIVVPSSSSSSGPAAVGTAGTSPIPFLRETRRSTMLAGNLAI</sequence>
<dbReference type="GO" id="GO:0005737">
    <property type="term" value="C:cytoplasm"/>
    <property type="evidence" value="ECO:0007669"/>
    <property type="project" value="TreeGrafter"/>
</dbReference>
<dbReference type="SUPFAM" id="SSF140959">
    <property type="entry name" value="Indolic compounds 2,3-dioxygenase-like"/>
    <property type="match status" value="1"/>
</dbReference>
<dbReference type="GO" id="GO:0020037">
    <property type="term" value="F:heme binding"/>
    <property type="evidence" value="ECO:0007669"/>
    <property type="project" value="InterPro"/>
</dbReference>
<dbReference type="Pfam" id="PF01231">
    <property type="entry name" value="IDO"/>
    <property type="match status" value="1"/>
</dbReference>
<dbReference type="GO" id="GO:0033754">
    <property type="term" value="F:indoleamine 2,3-dioxygenase activity"/>
    <property type="evidence" value="ECO:0007669"/>
    <property type="project" value="TreeGrafter"/>
</dbReference>